<keyword evidence="3 5" id="KW-0067">ATP-binding</keyword>
<dbReference type="InterPro" id="IPR003439">
    <property type="entry name" value="ABC_transporter-like_ATP-bd"/>
</dbReference>
<dbReference type="Pfam" id="PF00005">
    <property type="entry name" value="ABC_tran"/>
    <property type="match status" value="1"/>
</dbReference>
<accession>A0ABP7MLZ4</accession>
<evidence type="ECO:0000256" key="3">
    <source>
        <dbReference type="ARBA" id="ARBA00022840"/>
    </source>
</evidence>
<evidence type="ECO:0000313" key="5">
    <source>
        <dbReference type="EMBL" id="GAA3924245.1"/>
    </source>
</evidence>
<dbReference type="EMBL" id="BAABBN010000007">
    <property type="protein sequence ID" value="GAA3924245.1"/>
    <property type="molecule type" value="Genomic_DNA"/>
</dbReference>
<feature type="domain" description="ABC transporter" evidence="4">
    <location>
        <begin position="3"/>
        <end position="237"/>
    </location>
</feature>
<dbReference type="SUPFAM" id="SSF52540">
    <property type="entry name" value="P-loop containing nucleoside triphosphate hydrolases"/>
    <property type="match status" value="1"/>
</dbReference>
<keyword evidence="6" id="KW-1185">Reference proteome</keyword>
<evidence type="ECO:0000313" key="6">
    <source>
        <dbReference type="Proteomes" id="UP001501565"/>
    </source>
</evidence>
<evidence type="ECO:0000259" key="4">
    <source>
        <dbReference type="PROSITE" id="PS50893"/>
    </source>
</evidence>
<protein>
    <submittedName>
        <fullName evidence="5">ABC transporter ATP-binding protein</fullName>
    </submittedName>
</protein>
<dbReference type="Proteomes" id="UP001501565">
    <property type="component" value="Unassembled WGS sequence"/>
</dbReference>
<evidence type="ECO:0000256" key="2">
    <source>
        <dbReference type="ARBA" id="ARBA00022741"/>
    </source>
</evidence>
<dbReference type="InterPro" id="IPR003593">
    <property type="entry name" value="AAA+_ATPase"/>
</dbReference>
<dbReference type="PANTHER" id="PTHR42734">
    <property type="entry name" value="METAL TRANSPORT SYSTEM ATP-BINDING PROTEIN TM_0124-RELATED"/>
    <property type="match status" value="1"/>
</dbReference>
<reference evidence="6" key="1">
    <citation type="journal article" date="2019" name="Int. J. Syst. Evol. Microbiol.">
        <title>The Global Catalogue of Microorganisms (GCM) 10K type strain sequencing project: providing services to taxonomists for standard genome sequencing and annotation.</title>
        <authorList>
            <consortium name="The Broad Institute Genomics Platform"/>
            <consortium name="The Broad Institute Genome Sequencing Center for Infectious Disease"/>
            <person name="Wu L."/>
            <person name="Ma J."/>
        </authorList>
    </citation>
    <scope>NUCLEOTIDE SEQUENCE [LARGE SCALE GENOMIC DNA]</scope>
    <source>
        <strain evidence="6">JCM 17551</strain>
    </source>
</reference>
<gene>
    <name evidence="5" type="ORF">GCM10022277_20100</name>
</gene>
<dbReference type="InterPro" id="IPR050153">
    <property type="entry name" value="Metal_Ion_Import_ABC"/>
</dbReference>
<keyword evidence="2" id="KW-0547">Nucleotide-binding</keyword>
<comment type="caution">
    <text evidence="5">The sequence shown here is derived from an EMBL/GenBank/DDBJ whole genome shotgun (WGS) entry which is preliminary data.</text>
</comment>
<proteinExistence type="predicted"/>
<name>A0ABP7MLZ4_9GAMM</name>
<dbReference type="RefSeq" id="WP_344798149.1">
    <property type="nucleotide sequence ID" value="NZ_BAABBN010000007.1"/>
</dbReference>
<dbReference type="CDD" id="cd03214">
    <property type="entry name" value="ABC_Iron-Siderophores_B12_Hemin"/>
    <property type="match status" value="1"/>
</dbReference>
<dbReference type="PROSITE" id="PS00211">
    <property type="entry name" value="ABC_TRANSPORTER_1"/>
    <property type="match status" value="1"/>
</dbReference>
<sequence>MTLSIKHMNVGYRSRRVISDINLPDIKSGSLVAVLGPNAVGKSTFLKSLAGINKYSGEARLNEAPLSGLPRSEFIRTLGYLPQTLPQATTLVAYELVFSACRAVRTDLSQAEIEHSIDNVFRRLGIESLALRRLAEMSGGQRQMVGLAQVLVRQPKLLLLDEPTSALDLHWQLNVLETIREEVTSTGAIGLVASHDLNLALRFCDQLLILSQQGVLAMGSPDEVLTSDNLRLAYGIEGRVEQCSQGYPIVLADRAIA</sequence>
<dbReference type="Gene3D" id="3.40.50.300">
    <property type="entry name" value="P-loop containing nucleotide triphosphate hydrolases"/>
    <property type="match status" value="1"/>
</dbReference>
<dbReference type="PROSITE" id="PS50893">
    <property type="entry name" value="ABC_TRANSPORTER_2"/>
    <property type="match status" value="1"/>
</dbReference>
<dbReference type="InterPro" id="IPR017871">
    <property type="entry name" value="ABC_transporter-like_CS"/>
</dbReference>
<evidence type="ECO:0000256" key="1">
    <source>
        <dbReference type="ARBA" id="ARBA00022448"/>
    </source>
</evidence>
<dbReference type="GO" id="GO:0005524">
    <property type="term" value="F:ATP binding"/>
    <property type="evidence" value="ECO:0007669"/>
    <property type="project" value="UniProtKB-KW"/>
</dbReference>
<organism evidence="5 6">
    <name type="scientific">Litoribacillus peritrichatus</name>
    <dbReference type="NCBI Taxonomy" id="718191"/>
    <lineage>
        <taxon>Bacteria</taxon>
        <taxon>Pseudomonadati</taxon>
        <taxon>Pseudomonadota</taxon>
        <taxon>Gammaproteobacteria</taxon>
        <taxon>Oceanospirillales</taxon>
        <taxon>Oceanospirillaceae</taxon>
        <taxon>Litoribacillus</taxon>
    </lineage>
</organism>
<dbReference type="InterPro" id="IPR027417">
    <property type="entry name" value="P-loop_NTPase"/>
</dbReference>
<dbReference type="SMART" id="SM00382">
    <property type="entry name" value="AAA"/>
    <property type="match status" value="1"/>
</dbReference>
<keyword evidence="1" id="KW-0813">Transport</keyword>